<accession>A0A0E9X805</accession>
<dbReference type="AlphaFoldDB" id="A0A0E9X805"/>
<organism evidence="1">
    <name type="scientific">Anguilla anguilla</name>
    <name type="common">European freshwater eel</name>
    <name type="synonym">Muraena anguilla</name>
    <dbReference type="NCBI Taxonomy" id="7936"/>
    <lineage>
        <taxon>Eukaryota</taxon>
        <taxon>Metazoa</taxon>
        <taxon>Chordata</taxon>
        <taxon>Craniata</taxon>
        <taxon>Vertebrata</taxon>
        <taxon>Euteleostomi</taxon>
        <taxon>Actinopterygii</taxon>
        <taxon>Neopterygii</taxon>
        <taxon>Teleostei</taxon>
        <taxon>Anguilliformes</taxon>
        <taxon>Anguillidae</taxon>
        <taxon>Anguilla</taxon>
    </lineage>
</organism>
<sequence length="86" mass="9897">MPRLLHYRQDWLDFKCNELPLSGILSTGSQCHLHAGLTRSATLNYPAPPRTLGEKLKNRCSVANRCTIKFTMQHHLLNRLNFVTNH</sequence>
<dbReference type="EMBL" id="GBXM01009976">
    <property type="protein sequence ID" value="JAH98601.1"/>
    <property type="molecule type" value="Transcribed_RNA"/>
</dbReference>
<reference evidence="1" key="1">
    <citation type="submission" date="2014-11" db="EMBL/GenBank/DDBJ databases">
        <authorList>
            <person name="Amaro Gonzalez C."/>
        </authorList>
    </citation>
    <scope>NUCLEOTIDE SEQUENCE</scope>
</reference>
<protein>
    <submittedName>
        <fullName evidence="1">Uncharacterized protein</fullName>
    </submittedName>
</protein>
<proteinExistence type="predicted"/>
<evidence type="ECO:0000313" key="1">
    <source>
        <dbReference type="EMBL" id="JAH98601.1"/>
    </source>
</evidence>
<name>A0A0E9X805_ANGAN</name>
<reference evidence="1" key="2">
    <citation type="journal article" date="2015" name="Fish Shellfish Immunol.">
        <title>Early steps in the European eel (Anguilla anguilla)-Vibrio vulnificus interaction in the gills: Role of the RtxA13 toxin.</title>
        <authorList>
            <person name="Callol A."/>
            <person name="Pajuelo D."/>
            <person name="Ebbesson L."/>
            <person name="Teles M."/>
            <person name="MacKenzie S."/>
            <person name="Amaro C."/>
        </authorList>
    </citation>
    <scope>NUCLEOTIDE SEQUENCE</scope>
</reference>